<keyword evidence="7" id="KW-0067">ATP-binding</keyword>
<evidence type="ECO:0000256" key="6">
    <source>
        <dbReference type="ARBA" id="ARBA00022839"/>
    </source>
</evidence>
<dbReference type="RefSeq" id="WP_015777480.1">
    <property type="nucleotide sequence ID" value="NC_013171.1"/>
</dbReference>
<keyword evidence="3" id="KW-0227">DNA damage</keyword>
<name>C7RGF8_ANAPD</name>
<dbReference type="OrthoDB" id="9758506at2"/>
<dbReference type="InterPro" id="IPR011604">
    <property type="entry name" value="PDDEXK-like_dom_sf"/>
</dbReference>
<evidence type="ECO:0000259" key="11">
    <source>
        <dbReference type="Pfam" id="PF21445"/>
    </source>
</evidence>
<evidence type="ECO:0000256" key="3">
    <source>
        <dbReference type="ARBA" id="ARBA00022763"/>
    </source>
</evidence>
<feature type="domain" description="PD-(D/E)XK endonuclease-like" evidence="10">
    <location>
        <begin position="769"/>
        <end position="1094"/>
    </location>
</feature>
<proteinExistence type="predicted"/>
<dbReference type="eggNOG" id="COG3857">
    <property type="taxonomic scope" value="Bacteria"/>
</dbReference>
<evidence type="ECO:0000313" key="12">
    <source>
        <dbReference type="EMBL" id="ACV28569.1"/>
    </source>
</evidence>
<keyword evidence="4" id="KW-0378">Hydrolase</keyword>
<evidence type="ECO:0000256" key="9">
    <source>
        <dbReference type="ARBA" id="ARBA00023204"/>
    </source>
</evidence>
<evidence type="ECO:0000259" key="10">
    <source>
        <dbReference type="Pfam" id="PF12705"/>
    </source>
</evidence>
<dbReference type="GO" id="GO:0005524">
    <property type="term" value="F:ATP binding"/>
    <property type="evidence" value="ECO:0007669"/>
    <property type="project" value="UniProtKB-KW"/>
</dbReference>
<evidence type="ECO:0000256" key="4">
    <source>
        <dbReference type="ARBA" id="ARBA00022801"/>
    </source>
</evidence>
<protein>
    <submittedName>
        <fullName evidence="12">ATP-dependent nuclease subunit B-like protein</fullName>
    </submittedName>
</protein>
<dbReference type="Proteomes" id="UP000002294">
    <property type="component" value="Chromosome"/>
</dbReference>
<dbReference type="Pfam" id="PF12705">
    <property type="entry name" value="PDDEXK_1"/>
    <property type="match status" value="1"/>
</dbReference>
<dbReference type="GO" id="GO:0004386">
    <property type="term" value="F:helicase activity"/>
    <property type="evidence" value="ECO:0007669"/>
    <property type="project" value="UniProtKB-KW"/>
</dbReference>
<dbReference type="SUPFAM" id="SSF52540">
    <property type="entry name" value="P-loop containing nucleoside triphosphate hydrolases"/>
    <property type="match status" value="1"/>
</dbReference>
<keyword evidence="8" id="KW-0238">DNA-binding</keyword>
<dbReference type="Gene3D" id="3.40.50.300">
    <property type="entry name" value="P-loop containing nucleotide triphosphate hydrolases"/>
    <property type="match status" value="4"/>
</dbReference>
<keyword evidence="5" id="KW-0347">Helicase</keyword>
<reference evidence="12 13" key="1">
    <citation type="journal article" date="2009" name="Stand. Genomic Sci.">
        <title>Complete genome sequence of Anaerococcus prevotii type strain (PC1).</title>
        <authorList>
            <person name="Labutti K."/>
            <person name="Pukall R."/>
            <person name="Steenblock K."/>
            <person name="Glavina Del Rio T."/>
            <person name="Tice H."/>
            <person name="Copeland A."/>
            <person name="Cheng J.F."/>
            <person name="Lucas S."/>
            <person name="Chen F."/>
            <person name="Nolan M."/>
            <person name="Bruce D."/>
            <person name="Goodwin L."/>
            <person name="Pitluck S."/>
            <person name="Ivanova N."/>
            <person name="Mavromatis K."/>
            <person name="Ovchinnikova G."/>
            <person name="Pati A."/>
            <person name="Chen A."/>
            <person name="Palaniappan K."/>
            <person name="Land M."/>
            <person name="Hauser L."/>
            <person name="Chang Y.J."/>
            <person name="Jeffries C.D."/>
            <person name="Chain P."/>
            <person name="Saunders E."/>
            <person name="Brettin T."/>
            <person name="Detter J.C."/>
            <person name="Han C."/>
            <person name="Goker M."/>
            <person name="Bristow J."/>
            <person name="Eisen J.A."/>
            <person name="Markowitz V."/>
            <person name="Hugenholtz P."/>
            <person name="Kyrpides N.C."/>
            <person name="Klenk H.P."/>
            <person name="Lapidus A."/>
        </authorList>
    </citation>
    <scope>NUCLEOTIDE SEQUENCE [LARGE SCALE GENOMIC DNA]</scope>
    <source>
        <strain evidence="13">ATCC 9321 / DSM 20548 / JCM 6508 / NCTC 11806 / PC1</strain>
    </source>
</reference>
<keyword evidence="1" id="KW-0540">Nuclease</keyword>
<keyword evidence="9" id="KW-0234">DNA repair</keyword>
<evidence type="ECO:0000256" key="7">
    <source>
        <dbReference type="ARBA" id="ARBA00022840"/>
    </source>
</evidence>
<dbReference type="STRING" id="525919.Apre_0522"/>
<dbReference type="GO" id="GO:0006281">
    <property type="term" value="P:DNA repair"/>
    <property type="evidence" value="ECO:0007669"/>
    <property type="project" value="UniProtKB-KW"/>
</dbReference>
<sequence>MIETIISRYPKEMSTYIYKKIEEDLKNGKKALLIVPEQYTLQTDINFLKNISFEAVMDAKVLSFSSLKSYIGEKIGQANEKFLTKNGKIILISNILQDMNDKLSLFQNKYFNIEFVNNISSLISSIKDNNFDEDFFKKIEESDDPITRIKFKEVKMIYDAYEKEISGKFIDSEDSLSYIIERLPHCDFLADTVFYFDKFDSLSELKLSFVEGLINRGNEVFFSLNLDTEYINSNIFSDLEFFDSTDKLYRKLNEITRTHDTVLDNTSLAKEDIGHLARNFERFNPLKFGGSPNNIRFLENPSTKTEVENTARIINYLVKEKGYRYKDLAIYISSEDEYKNEIIKVFNRYDLPIFMDSDRKLIDNHIVKTFLAILRLVIYNFNSQDLSYFLRSGLFSFSVNFEEKTIILENYIKNRKIKGKMFLEDKYFVYDEDFYKNLCENDPKREEKLGAKTYEYQVINELRDRILDLLNPLLELKEEKTRDLCIGIFNIIDDKDIRRGIASFQKILKESGRLDEYKENDQVWDKFVEILEEIVDLMGERSSSLRKVYSLIEATCKDINVGIIPPSKDHIEITSFARARIADRGVNFILGLNDVFFPSTNREDLIVGKGEKDKLRALDLDLKVFDEDFEEREKLVFYKLITISDKLFLSYSLANRKSEAINKSIILNSIMNIFSDREGKTYGMVYGNDLGLSIEKFSYKTMEVRALRSIRQMMRNENVDENDREIARAFIKYLKENDSYELIEKGLNFTNDKKNLREDLAGSLYKKNHFNVSEIESYSRCPYKYFVNYGLRPNIDESYEVDHMEVGNIVHKLFEDISRNLSEKNIEELKASDLEDILIENFKEATLRNLDKTRRENPRNKFILNNVLNSAKRNSEKLIDQVKSGDFKIYAVEKDFGYENEDNLPKVYVDDKNYLRGRIDRIDKAGNFVRIIDYKTGNKTFKIINLLNGLDLQLLVYMMSATENEKDLMIPVGSFYMPLYDEMESVNSEGYSPETVENAMNDKFRINGLIVKINEEIFKIIDKNAESPKESTILDYKNSDVLSPEEVVKLEQFAKSLVGEFIKNIKEGDISLKPLAYDSNRNECQYCDFKGICKFDETIDQLRYRNFDKDKTIEDLGGEDD</sequence>
<dbReference type="InterPro" id="IPR049035">
    <property type="entry name" value="ADDB_N"/>
</dbReference>
<evidence type="ECO:0000256" key="5">
    <source>
        <dbReference type="ARBA" id="ARBA00022806"/>
    </source>
</evidence>
<dbReference type="SUPFAM" id="SSF52980">
    <property type="entry name" value="Restriction endonuclease-like"/>
    <property type="match status" value="1"/>
</dbReference>
<keyword evidence="13" id="KW-1185">Reference proteome</keyword>
<dbReference type="HOGENOM" id="CLU_007838_0_0_9"/>
<accession>C7RGF8</accession>
<gene>
    <name evidence="12" type="ordered locus">Apre_0522</name>
</gene>
<feature type="domain" description="ATP-dependent helicase/deoxyribonuclease subunit B N-terminal" evidence="11">
    <location>
        <begin position="10"/>
        <end position="270"/>
    </location>
</feature>
<evidence type="ECO:0000256" key="2">
    <source>
        <dbReference type="ARBA" id="ARBA00022741"/>
    </source>
</evidence>
<organism evidence="12 13">
    <name type="scientific">Anaerococcus prevotii (strain ATCC 9321 / DSM 20548 / JCM 6508 / NCTC 11806 / PC1)</name>
    <name type="common">Peptostreptococcus prevotii</name>
    <name type="synonym">Peptococcus prevotii</name>
    <dbReference type="NCBI Taxonomy" id="525919"/>
    <lineage>
        <taxon>Bacteria</taxon>
        <taxon>Bacillati</taxon>
        <taxon>Bacillota</taxon>
        <taxon>Tissierellia</taxon>
        <taxon>Tissierellales</taxon>
        <taxon>Peptoniphilaceae</taxon>
        <taxon>Anaerococcus</taxon>
    </lineage>
</organism>
<dbReference type="PANTHER" id="PTHR30591:SF1">
    <property type="entry name" value="RECBCD ENZYME SUBUNIT RECC"/>
    <property type="match status" value="1"/>
</dbReference>
<dbReference type="GO" id="GO:0003677">
    <property type="term" value="F:DNA binding"/>
    <property type="evidence" value="ECO:0007669"/>
    <property type="project" value="UniProtKB-KW"/>
</dbReference>
<dbReference type="AlphaFoldDB" id="C7RGF8"/>
<keyword evidence="6" id="KW-0269">Exonuclease</keyword>
<dbReference type="Gene3D" id="3.90.320.10">
    <property type="match status" value="1"/>
</dbReference>
<dbReference type="EMBL" id="CP001708">
    <property type="protein sequence ID" value="ACV28569.1"/>
    <property type="molecule type" value="Genomic_DNA"/>
</dbReference>
<dbReference type="Pfam" id="PF21445">
    <property type="entry name" value="ADDB_N"/>
    <property type="match status" value="1"/>
</dbReference>
<dbReference type="InterPro" id="IPR027417">
    <property type="entry name" value="P-loop_NTPase"/>
</dbReference>
<dbReference type="GO" id="GO:0006310">
    <property type="term" value="P:DNA recombination"/>
    <property type="evidence" value="ECO:0007669"/>
    <property type="project" value="TreeGrafter"/>
</dbReference>
<dbReference type="PANTHER" id="PTHR30591">
    <property type="entry name" value="RECBCD ENZYME SUBUNIT RECC"/>
    <property type="match status" value="1"/>
</dbReference>
<dbReference type="GO" id="GO:0004527">
    <property type="term" value="F:exonuclease activity"/>
    <property type="evidence" value="ECO:0007669"/>
    <property type="project" value="UniProtKB-KW"/>
</dbReference>
<evidence type="ECO:0000313" key="13">
    <source>
        <dbReference type="Proteomes" id="UP000002294"/>
    </source>
</evidence>
<dbReference type="KEGG" id="apr:Apre_0522"/>
<evidence type="ECO:0000256" key="1">
    <source>
        <dbReference type="ARBA" id="ARBA00022722"/>
    </source>
</evidence>
<evidence type="ECO:0000256" key="8">
    <source>
        <dbReference type="ARBA" id="ARBA00023125"/>
    </source>
</evidence>
<dbReference type="InterPro" id="IPR011335">
    <property type="entry name" value="Restrct_endonuc-II-like"/>
</dbReference>
<dbReference type="InterPro" id="IPR038726">
    <property type="entry name" value="PDDEXK_AddAB-type"/>
</dbReference>
<keyword evidence="2" id="KW-0547">Nucleotide-binding</keyword>